<accession>A0A392LX67</accession>
<dbReference type="EMBL" id="LXQA010000007">
    <property type="protein sequence ID" value="MCH79264.1"/>
    <property type="molecule type" value="Genomic_DNA"/>
</dbReference>
<comment type="caution">
    <text evidence="3">The sequence shown here is derived from an EMBL/GenBank/DDBJ whole genome shotgun (WGS) entry which is preliminary data.</text>
</comment>
<evidence type="ECO:0000313" key="4">
    <source>
        <dbReference type="Proteomes" id="UP000265520"/>
    </source>
</evidence>
<gene>
    <name evidence="3" type="ORF">A2U01_0000010</name>
</gene>
<sequence>MIKMSLSLHKRRSNVCMPERERASASARKTKSEAHPPKNRRTVKKKASEAPDTSVIDVAAGPEEHDDVGTTDPEQHADDVQDDEVMRDIEEEVAEQDDGGDGAKTKIWRPPWVSPYEGQPDPATYPRGPFEKNLLVEYGSKPHIAMCVCDDIGYRPSGPQDCMGWPRQGRMLEHLAPPTKNEGAALMMELLRSSEEDAYDQVEKTKGAHCRAYLLLLLVGTTIFSNKAKNYVDLKILTYLRHLDRVVNYSRGTAALTFLYHELTNATAPSCKYVAGYMTLLQSGWIRCGPTKVVYLPERVLRQFGYVQQIPRHPASHVLMTTTLEQIAQQWMQQTYHIMTPELLGSRVTFQSEAAVCYMGWYSKVSHSFILPIPDTCALTPAMEFWDTQITNFEW</sequence>
<reference evidence="3 4" key="1">
    <citation type="journal article" date="2018" name="Front. Plant Sci.">
        <title>Red Clover (Trifolium pratense) and Zigzag Clover (T. medium) - A Picture of Genomic Similarities and Differences.</title>
        <authorList>
            <person name="Dluhosova J."/>
            <person name="Istvanek J."/>
            <person name="Nedelnik J."/>
            <person name="Repkova J."/>
        </authorList>
    </citation>
    <scope>NUCLEOTIDE SEQUENCE [LARGE SCALE GENOMIC DNA]</scope>
    <source>
        <strain evidence="4">cv. 10/8</strain>
        <tissue evidence="3">Leaf</tissue>
    </source>
</reference>
<evidence type="ECO:0000256" key="1">
    <source>
        <dbReference type="SAM" id="MobiDB-lite"/>
    </source>
</evidence>
<protein>
    <submittedName>
        <fullName evidence="3">IMP dehydrogenase/GMP reductase related</fullName>
    </submittedName>
</protein>
<feature type="region of interest" description="Disordered" evidence="1">
    <location>
        <begin position="1"/>
        <end position="81"/>
    </location>
</feature>
<keyword evidence="4" id="KW-1185">Reference proteome</keyword>
<proteinExistence type="predicted"/>
<dbReference type="Proteomes" id="UP000265520">
    <property type="component" value="Unassembled WGS sequence"/>
</dbReference>
<dbReference type="GO" id="GO:0010073">
    <property type="term" value="P:meristem maintenance"/>
    <property type="evidence" value="ECO:0007669"/>
    <property type="project" value="InterPro"/>
</dbReference>
<name>A0A392LX67_9FABA</name>
<evidence type="ECO:0000259" key="2">
    <source>
        <dbReference type="Pfam" id="PF10536"/>
    </source>
</evidence>
<dbReference type="AlphaFoldDB" id="A0A392LX67"/>
<feature type="region of interest" description="Disordered" evidence="1">
    <location>
        <begin position="93"/>
        <end position="124"/>
    </location>
</feature>
<dbReference type="PANTHER" id="PTHR46033">
    <property type="entry name" value="PROTEIN MAIN-LIKE 2"/>
    <property type="match status" value="1"/>
</dbReference>
<evidence type="ECO:0000313" key="3">
    <source>
        <dbReference type="EMBL" id="MCH79264.1"/>
    </source>
</evidence>
<dbReference type="Pfam" id="PF10536">
    <property type="entry name" value="PMD"/>
    <property type="match status" value="1"/>
</dbReference>
<dbReference type="InterPro" id="IPR044824">
    <property type="entry name" value="MAIN-like"/>
</dbReference>
<dbReference type="PANTHER" id="PTHR46033:SF1">
    <property type="entry name" value="PROTEIN MAIN-LIKE 2"/>
    <property type="match status" value="1"/>
</dbReference>
<feature type="domain" description="Aminotransferase-like plant mobile" evidence="2">
    <location>
        <begin position="199"/>
        <end position="282"/>
    </location>
</feature>
<dbReference type="InterPro" id="IPR019557">
    <property type="entry name" value="AminoTfrase-like_pln_mobile"/>
</dbReference>
<organism evidence="3 4">
    <name type="scientific">Trifolium medium</name>
    <dbReference type="NCBI Taxonomy" id="97028"/>
    <lineage>
        <taxon>Eukaryota</taxon>
        <taxon>Viridiplantae</taxon>
        <taxon>Streptophyta</taxon>
        <taxon>Embryophyta</taxon>
        <taxon>Tracheophyta</taxon>
        <taxon>Spermatophyta</taxon>
        <taxon>Magnoliopsida</taxon>
        <taxon>eudicotyledons</taxon>
        <taxon>Gunneridae</taxon>
        <taxon>Pentapetalae</taxon>
        <taxon>rosids</taxon>
        <taxon>fabids</taxon>
        <taxon>Fabales</taxon>
        <taxon>Fabaceae</taxon>
        <taxon>Papilionoideae</taxon>
        <taxon>50 kb inversion clade</taxon>
        <taxon>NPAAA clade</taxon>
        <taxon>Hologalegina</taxon>
        <taxon>IRL clade</taxon>
        <taxon>Trifolieae</taxon>
        <taxon>Trifolium</taxon>
    </lineage>
</organism>